<evidence type="ECO:0000256" key="1">
    <source>
        <dbReference type="SAM" id="MobiDB-lite"/>
    </source>
</evidence>
<organism evidence="2 3">
    <name type="scientific">Paraburkholderia piptadeniae</name>
    <dbReference type="NCBI Taxonomy" id="1701573"/>
    <lineage>
        <taxon>Bacteria</taxon>
        <taxon>Pseudomonadati</taxon>
        <taxon>Pseudomonadota</taxon>
        <taxon>Betaproteobacteria</taxon>
        <taxon>Burkholderiales</taxon>
        <taxon>Burkholderiaceae</taxon>
        <taxon>Paraburkholderia</taxon>
    </lineage>
</organism>
<feature type="region of interest" description="Disordered" evidence="1">
    <location>
        <begin position="75"/>
        <end position="94"/>
    </location>
</feature>
<dbReference type="EMBL" id="CYGY02000067">
    <property type="protein sequence ID" value="SIT48922.1"/>
    <property type="molecule type" value="Genomic_DNA"/>
</dbReference>
<comment type="caution">
    <text evidence="2">The sequence shown here is derived from an EMBL/GenBank/DDBJ whole genome shotgun (WGS) entry which is preliminary data.</text>
</comment>
<name>A0A1N7SPP9_9BURK</name>
<dbReference type="Proteomes" id="UP000195569">
    <property type="component" value="Unassembled WGS sequence"/>
</dbReference>
<dbReference type="AlphaFoldDB" id="A0A1N7SPP9"/>
<proteinExistence type="predicted"/>
<protein>
    <submittedName>
        <fullName evidence="2">Uncharacterized protein</fullName>
    </submittedName>
</protein>
<gene>
    <name evidence="2" type="ORF">BN2476_670007</name>
</gene>
<evidence type="ECO:0000313" key="3">
    <source>
        <dbReference type="Proteomes" id="UP000195569"/>
    </source>
</evidence>
<reference evidence="2" key="1">
    <citation type="submission" date="2016-12" db="EMBL/GenBank/DDBJ databases">
        <authorList>
            <person name="Moulin L."/>
        </authorList>
    </citation>
    <scope>NUCLEOTIDE SEQUENCE [LARGE SCALE GENOMIC DNA]</scope>
    <source>
        <strain evidence="2">STM 7183</strain>
    </source>
</reference>
<sequence length="94" mass="10301">MHQGARFWVQKRAPPPNRIRDLHGGFEQVQLPSDASLVCVTQNDPPRPHILALPRRPFPRLSVHSPLGGRQVVGADSAGGCSRSQQWSAPHIAV</sequence>
<keyword evidence="3" id="KW-1185">Reference proteome</keyword>
<accession>A0A1N7SPP9</accession>
<evidence type="ECO:0000313" key="2">
    <source>
        <dbReference type="EMBL" id="SIT48922.1"/>
    </source>
</evidence>